<evidence type="ECO:0000313" key="2">
    <source>
        <dbReference type="Proteomes" id="UP001597145"/>
    </source>
</evidence>
<name>A0ABW4FXN6_9PSEU</name>
<evidence type="ECO:0000313" key="1">
    <source>
        <dbReference type="EMBL" id="MFD1535294.1"/>
    </source>
</evidence>
<dbReference type="RefSeq" id="WP_343981421.1">
    <property type="nucleotide sequence ID" value="NZ_BAAAJG010000014.1"/>
</dbReference>
<protein>
    <submittedName>
        <fullName evidence="1">Uncharacterized protein</fullName>
    </submittedName>
</protein>
<proteinExistence type="predicted"/>
<dbReference type="Proteomes" id="UP001597145">
    <property type="component" value="Unassembled WGS sequence"/>
</dbReference>
<keyword evidence="2" id="KW-1185">Reference proteome</keyword>
<organism evidence="1 2">
    <name type="scientific">Pseudonocardia aurantiaca</name>
    <dbReference type="NCBI Taxonomy" id="75290"/>
    <lineage>
        <taxon>Bacteria</taxon>
        <taxon>Bacillati</taxon>
        <taxon>Actinomycetota</taxon>
        <taxon>Actinomycetes</taxon>
        <taxon>Pseudonocardiales</taxon>
        <taxon>Pseudonocardiaceae</taxon>
        <taxon>Pseudonocardia</taxon>
    </lineage>
</organism>
<gene>
    <name evidence="1" type="ORF">ACFSCY_38405</name>
</gene>
<reference evidence="2" key="1">
    <citation type="journal article" date="2019" name="Int. J. Syst. Evol. Microbiol.">
        <title>The Global Catalogue of Microorganisms (GCM) 10K type strain sequencing project: providing services to taxonomists for standard genome sequencing and annotation.</title>
        <authorList>
            <consortium name="The Broad Institute Genomics Platform"/>
            <consortium name="The Broad Institute Genome Sequencing Center for Infectious Disease"/>
            <person name="Wu L."/>
            <person name="Ma J."/>
        </authorList>
    </citation>
    <scope>NUCLEOTIDE SEQUENCE [LARGE SCALE GENOMIC DNA]</scope>
    <source>
        <strain evidence="2">JCM 12165</strain>
    </source>
</reference>
<dbReference type="EMBL" id="JBHUCP010000052">
    <property type="protein sequence ID" value="MFD1535294.1"/>
    <property type="molecule type" value="Genomic_DNA"/>
</dbReference>
<accession>A0ABW4FXN6</accession>
<sequence>MTRPRGSWTSFVEELATRRDMIERLMADHLPNDDGLCVECTTPGRGTPQTAWPCSLWTLADAARQVRVKRKTRAC</sequence>
<comment type="caution">
    <text evidence="1">The sequence shown here is derived from an EMBL/GenBank/DDBJ whole genome shotgun (WGS) entry which is preliminary data.</text>
</comment>